<evidence type="ECO:0000256" key="2">
    <source>
        <dbReference type="ARBA" id="ARBA00022748"/>
    </source>
</evidence>
<dbReference type="SUPFAM" id="SSF52833">
    <property type="entry name" value="Thioredoxin-like"/>
    <property type="match status" value="1"/>
</dbReference>
<keyword evidence="7" id="KW-0413">Isomerase</keyword>
<keyword evidence="2" id="KW-0201">Cytochrome c-type biogenesis</keyword>
<evidence type="ECO:0000313" key="7">
    <source>
        <dbReference type="EMBL" id="TCO78045.1"/>
    </source>
</evidence>
<feature type="domain" description="Thioredoxin" evidence="6">
    <location>
        <begin position="222"/>
        <end position="365"/>
    </location>
</feature>
<dbReference type="RefSeq" id="WP_165916263.1">
    <property type="nucleotide sequence ID" value="NZ_SLWV01000005.1"/>
</dbReference>
<keyword evidence="3" id="KW-0735">Signal-anchor</keyword>
<keyword evidence="3" id="KW-0812">Transmembrane</keyword>
<dbReference type="Proteomes" id="UP000294919">
    <property type="component" value="Unassembled WGS sequence"/>
</dbReference>
<dbReference type="PANTHER" id="PTHR42852">
    <property type="entry name" value="THIOL:DISULFIDE INTERCHANGE PROTEIN DSBE"/>
    <property type="match status" value="1"/>
</dbReference>
<keyword evidence="5" id="KW-0676">Redox-active center</keyword>
<evidence type="ECO:0000256" key="1">
    <source>
        <dbReference type="ARBA" id="ARBA00004196"/>
    </source>
</evidence>
<dbReference type="GO" id="GO:0016491">
    <property type="term" value="F:oxidoreductase activity"/>
    <property type="evidence" value="ECO:0007669"/>
    <property type="project" value="InterPro"/>
</dbReference>
<dbReference type="GO" id="GO:0030313">
    <property type="term" value="C:cell envelope"/>
    <property type="evidence" value="ECO:0007669"/>
    <property type="project" value="UniProtKB-SubCell"/>
</dbReference>
<dbReference type="InterPro" id="IPR050553">
    <property type="entry name" value="Thioredoxin_ResA/DsbE_sf"/>
</dbReference>
<dbReference type="AlphaFoldDB" id="A0A4R2LFK8"/>
<dbReference type="PROSITE" id="PS51352">
    <property type="entry name" value="THIOREDOXIN_2"/>
    <property type="match status" value="1"/>
</dbReference>
<organism evidence="7 8">
    <name type="scientific">Marinisporobacter balticus</name>
    <dbReference type="NCBI Taxonomy" id="2018667"/>
    <lineage>
        <taxon>Bacteria</taxon>
        <taxon>Bacillati</taxon>
        <taxon>Bacillota</taxon>
        <taxon>Clostridia</taxon>
        <taxon>Peptostreptococcales</taxon>
        <taxon>Thermotaleaceae</taxon>
        <taxon>Marinisporobacter</taxon>
    </lineage>
</organism>
<evidence type="ECO:0000313" key="8">
    <source>
        <dbReference type="Proteomes" id="UP000294919"/>
    </source>
</evidence>
<accession>A0A4R2LFK8</accession>
<dbReference type="InterPro" id="IPR013740">
    <property type="entry name" value="Redoxin"/>
</dbReference>
<evidence type="ECO:0000256" key="5">
    <source>
        <dbReference type="ARBA" id="ARBA00023284"/>
    </source>
</evidence>
<dbReference type="CDD" id="cd02966">
    <property type="entry name" value="TlpA_like_family"/>
    <property type="match status" value="1"/>
</dbReference>
<dbReference type="GO" id="GO:0016853">
    <property type="term" value="F:isomerase activity"/>
    <property type="evidence" value="ECO:0007669"/>
    <property type="project" value="UniProtKB-KW"/>
</dbReference>
<dbReference type="Gene3D" id="3.40.30.10">
    <property type="entry name" value="Glutaredoxin"/>
    <property type="match status" value="1"/>
</dbReference>
<evidence type="ECO:0000256" key="3">
    <source>
        <dbReference type="ARBA" id="ARBA00022968"/>
    </source>
</evidence>
<sequence>MLKKILVTLLIGTVAFTTIGCGKSNSKAKEKQDVKIEKTNEEIALVEDLQSDTFKMNALGFSFVQPESWKDNEYIDGLVLGASEDKNDFFYGGVQLSFVPKETMAKMEIMMADNKQPSEEDSRKLQEEFMKLFNDFKPLVHFNIYKKDVLAKKSIASLSNLKNNVSLGEKDNLIYYLSYPNKEDLTELSVESQKMYDVLYSEIENVKTSVKIFKPILPKYAIKAINTFPPFHAQDINGNDVSNTIFSESKLTMINVWGTFCGPCINEMPDLQKLYDVVKKENVNIVGIIGDAEGNEQTAKDIITKTKVAYVNIVPNIVIQNAFLEDISAYPTSIFVDAKGNIVGDPIIGARSEKEYKEIIMKTLKIIGK</sequence>
<dbReference type="EMBL" id="SLWV01000005">
    <property type="protein sequence ID" value="TCO78045.1"/>
    <property type="molecule type" value="Genomic_DNA"/>
</dbReference>
<keyword evidence="4" id="KW-1015">Disulfide bond</keyword>
<dbReference type="InterPro" id="IPR036249">
    <property type="entry name" value="Thioredoxin-like_sf"/>
</dbReference>
<comment type="caution">
    <text evidence="7">The sequence shown here is derived from an EMBL/GenBank/DDBJ whole genome shotgun (WGS) entry which is preliminary data.</text>
</comment>
<dbReference type="InterPro" id="IPR013766">
    <property type="entry name" value="Thioredoxin_domain"/>
</dbReference>
<proteinExistence type="predicted"/>
<dbReference type="PANTHER" id="PTHR42852:SF6">
    <property type="entry name" value="THIOL:DISULFIDE INTERCHANGE PROTEIN DSBE"/>
    <property type="match status" value="1"/>
</dbReference>
<dbReference type="PROSITE" id="PS51257">
    <property type="entry name" value="PROKAR_LIPOPROTEIN"/>
    <property type="match status" value="1"/>
</dbReference>
<gene>
    <name evidence="7" type="ORF">EV214_105144</name>
</gene>
<evidence type="ECO:0000256" key="4">
    <source>
        <dbReference type="ARBA" id="ARBA00023157"/>
    </source>
</evidence>
<protein>
    <submittedName>
        <fullName evidence="7">Thiol-disulfide isomerase/thioredoxin</fullName>
    </submittedName>
</protein>
<name>A0A4R2LFK8_9FIRM</name>
<dbReference type="GO" id="GO:0017004">
    <property type="term" value="P:cytochrome complex assembly"/>
    <property type="evidence" value="ECO:0007669"/>
    <property type="project" value="UniProtKB-KW"/>
</dbReference>
<keyword evidence="8" id="KW-1185">Reference proteome</keyword>
<dbReference type="Pfam" id="PF08534">
    <property type="entry name" value="Redoxin"/>
    <property type="match status" value="1"/>
</dbReference>
<comment type="subcellular location">
    <subcellularLocation>
        <location evidence="1">Cell envelope</location>
    </subcellularLocation>
</comment>
<reference evidence="7 8" key="1">
    <citation type="submission" date="2019-03" db="EMBL/GenBank/DDBJ databases">
        <title>Genomic Encyclopedia of Type Strains, Phase IV (KMG-IV): sequencing the most valuable type-strain genomes for metagenomic binning, comparative biology and taxonomic classification.</title>
        <authorList>
            <person name="Goeker M."/>
        </authorList>
    </citation>
    <scope>NUCLEOTIDE SEQUENCE [LARGE SCALE GENOMIC DNA]</scope>
    <source>
        <strain evidence="7 8">DSM 102940</strain>
    </source>
</reference>
<evidence type="ECO:0000259" key="6">
    <source>
        <dbReference type="PROSITE" id="PS51352"/>
    </source>
</evidence>